<feature type="non-terminal residue" evidence="2">
    <location>
        <position position="588"/>
    </location>
</feature>
<feature type="compositionally biased region" description="Low complexity" evidence="1">
    <location>
        <begin position="492"/>
        <end position="502"/>
    </location>
</feature>
<protein>
    <submittedName>
        <fullName evidence="2">FIG005666: putative helicase</fullName>
    </submittedName>
</protein>
<feature type="compositionally biased region" description="Basic residues" evidence="1">
    <location>
        <begin position="283"/>
        <end position="292"/>
    </location>
</feature>
<feature type="compositionally biased region" description="Basic and acidic residues" evidence="1">
    <location>
        <begin position="125"/>
        <end position="139"/>
    </location>
</feature>
<sequence length="588" mass="63558">ANLGRGQQHACSRGGLRRRPEPGRPTGTDRVHRGAALRARRLPAQRLRRAGGRARGARVRADGGGQDRGRRVRRAPRARARAEVLLHDADQGVEQPEVRRPRRPARRRRGRAAHRGHRRQRRRAGGGDDHRGAAQHDLRGVAAPGAPRLRGHGRGALPRRPLPRCGVGGGDPPAARARRPGQPVGHGEQRRGVRRLAGHRARRHHRRRRRAPARAAVAAHDGRQPAAGPLRRRGLRRRAADRRRPRAPHPRPGAAERGVGPRPRARPARRARPVPVPAALAHHGARPARPRRAAAGDHVRVQPGRLRRRGRAVRAIRAAPDPRGRGGGDPPHRRGAHRGAAAGRPRGAGLLGVARGAGAGHRRAPRGHAARVQGDRRGAVRPRPGPRGVRHRDPGPGHQHARPHGRAGAVGQVQRREPRRPHPGGVHAAHRPGRAPRHRRRGPRRRRLAARGGPRAGRGPGLHAHLPAAQLVPARLQHGGQPRRAPGDRGGARPAGAVAGPVPGRPLRRRALPADRAQHLRARRLRRVDALPPGGLRRVRRPAPPGRGPGEGALARGGRGAARRRVLVAAVAAPRRRHRGAGRAPRRP</sequence>
<evidence type="ECO:0000313" key="2">
    <source>
        <dbReference type="EMBL" id="CAA9412336.1"/>
    </source>
</evidence>
<feature type="non-terminal residue" evidence="2">
    <location>
        <position position="1"/>
    </location>
</feature>
<reference evidence="2" key="1">
    <citation type="submission" date="2020-02" db="EMBL/GenBank/DDBJ databases">
        <authorList>
            <person name="Meier V. D."/>
        </authorList>
    </citation>
    <scope>NUCLEOTIDE SEQUENCE</scope>
    <source>
        <strain evidence="2">AVDCRST_MAG66</strain>
    </source>
</reference>
<gene>
    <name evidence="2" type="ORF">AVDCRST_MAG66-2113</name>
</gene>
<feature type="compositionally biased region" description="Basic and acidic residues" evidence="1">
    <location>
        <begin position="320"/>
        <end position="332"/>
    </location>
</feature>
<feature type="compositionally biased region" description="Low complexity" evidence="1">
    <location>
        <begin position="338"/>
        <end position="356"/>
    </location>
</feature>
<feature type="compositionally biased region" description="Basic residues" evidence="1">
    <location>
        <begin position="263"/>
        <end position="272"/>
    </location>
</feature>
<feature type="compositionally biased region" description="Basic residues" evidence="1">
    <location>
        <begin position="33"/>
        <end position="58"/>
    </location>
</feature>
<feature type="compositionally biased region" description="Low complexity" evidence="1">
    <location>
        <begin position="213"/>
        <end position="229"/>
    </location>
</feature>
<evidence type="ECO:0000256" key="1">
    <source>
        <dbReference type="SAM" id="MobiDB-lite"/>
    </source>
</evidence>
<feature type="compositionally biased region" description="Basic residues" evidence="1">
    <location>
        <begin position="417"/>
        <end position="449"/>
    </location>
</feature>
<dbReference type="GO" id="GO:0004386">
    <property type="term" value="F:helicase activity"/>
    <property type="evidence" value="ECO:0007669"/>
    <property type="project" value="UniProtKB-KW"/>
</dbReference>
<organism evidence="2">
    <name type="scientific">uncultured Pseudonocardia sp</name>
    <dbReference type="NCBI Taxonomy" id="211455"/>
    <lineage>
        <taxon>Bacteria</taxon>
        <taxon>Bacillati</taxon>
        <taxon>Actinomycetota</taxon>
        <taxon>Actinomycetes</taxon>
        <taxon>Pseudonocardiales</taxon>
        <taxon>Pseudonocardiaceae</taxon>
        <taxon>Pseudonocardia</taxon>
        <taxon>environmental samples</taxon>
    </lineage>
</organism>
<proteinExistence type="predicted"/>
<feature type="compositionally biased region" description="Low complexity" evidence="1">
    <location>
        <begin position="252"/>
        <end position="262"/>
    </location>
</feature>
<feature type="compositionally biased region" description="Basic and acidic residues" evidence="1">
    <location>
        <begin position="80"/>
        <end position="90"/>
    </location>
</feature>
<feature type="region of interest" description="Disordered" evidence="1">
    <location>
        <begin position="1"/>
        <end position="562"/>
    </location>
</feature>
<keyword evidence="2" id="KW-0547">Nucleotide-binding</keyword>
<keyword evidence="2" id="KW-0067">ATP-binding</keyword>
<feature type="compositionally biased region" description="Basic residues" evidence="1">
    <location>
        <begin position="70"/>
        <end position="79"/>
    </location>
</feature>
<feature type="compositionally biased region" description="Low complexity" evidence="1">
    <location>
        <begin position="172"/>
        <end position="185"/>
    </location>
</feature>
<feature type="compositionally biased region" description="Basic residues" evidence="1">
    <location>
        <begin position="192"/>
        <end position="212"/>
    </location>
</feature>
<dbReference type="EMBL" id="CADCUS010000308">
    <property type="protein sequence ID" value="CAA9412336.1"/>
    <property type="molecule type" value="Genomic_DNA"/>
</dbReference>
<feature type="compositionally biased region" description="Basic residues" evidence="1">
    <location>
        <begin position="360"/>
        <end position="369"/>
    </location>
</feature>
<feature type="compositionally biased region" description="Basic and acidic residues" evidence="1">
    <location>
        <begin position="18"/>
        <end position="32"/>
    </location>
</feature>
<feature type="compositionally biased region" description="Gly residues" evidence="1">
    <location>
        <begin position="548"/>
        <end position="560"/>
    </location>
</feature>
<accession>A0A6J4PGM9</accession>
<feature type="compositionally biased region" description="Basic residues" evidence="1">
    <location>
        <begin position="305"/>
        <end position="314"/>
    </location>
</feature>
<feature type="compositionally biased region" description="Basic and acidic residues" evidence="1">
    <location>
        <begin position="59"/>
        <end position="69"/>
    </location>
</feature>
<feature type="compositionally biased region" description="Basic residues" evidence="1">
    <location>
        <begin position="100"/>
        <end position="124"/>
    </location>
</feature>
<keyword evidence="2" id="KW-0378">Hydrolase</keyword>
<feature type="compositionally biased region" description="Basic residues" evidence="1">
    <location>
        <begin position="230"/>
        <end position="249"/>
    </location>
</feature>
<dbReference type="AlphaFoldDB" id="A0A6J4PGM9"/>
<keyword evidence="2" id="KW-0347">Helicase</keyword>
<name>A0A6J4PGM9_9PSEU</name>